<dbReference type="Pfam" id="PF08282">
    <property type="entry name" value="Hydrolase_3"/>
    <property type="match status" value="1"/>
</dbReference>
<organism evidence="1 2">
    <name type="scientific">Candidatus Nephthysia bennettiae</name>
    <dbReference type="NCBI Taxonomy" id="3127016"/>
    <lineage>
        <taxon>Bacteria</taxon>
        <taxon>Bacillati</taxon>
        <taxon>Candidatus Dormiibacterota</taxon>
        <taxon>Candidatus Dormibacteria</taxon>
        <taxon>Candidatus Dormibacterales</taxon>
        <taxon>Candidatus Dormibacteraceae</taxon>
        <taxon>Candidatus Nephthysia</taxon>
    </lineage>
</organism>
<protein>
    <submittedName>
        <fullName evidence="1">HAD hydrolase family protein</fullName>
    </submittedName>
</protein>
<sequence length="842" mass="91474">AGASRLARCHRLAAELAADLADLVVGGEAAGEQPRPDLQERAARLRQELDRLPRTLKTTPLRLPSAFLHLDTGPEDLQSIIAEVAERWPDRDRSVVVVGVRTAGSYLAPLGAACLRAAGRRDVRHLTVRPGQRWLPAERRALAEATAEDALVLIMDDPPKTWATVVRTARALMAQGIRRTSIVAALQTFPATAPPPTSLAALSMVLMPAERQHIHEALRPQAVKAALQDLLDGDEVVRGVTRLPFDPHPGARAHVGALFEVRLSTDAGRPKNRLVYAQGAGLGYFGSQALAVSQRLEPFLPRVYGVRNRLLFRDWLPEELRLGLGERSDAVARAIVDYVSARARALPVGVDVSQRLRARPSLWRAVGRFLAQPFGRFQVMCWPLFEAGTRNLLQVSRPSVVDGRTGLANWFRQGPEVQTLRKIGFADGAFSAFDTYCYDPVFDLAGVAASSEREELRESLLRLYTAQTGMVVEPERWLLYQLVHLSGHDIEAELRDPEMERRMSGRLQRYFSELLLADFRGASRGMLCGIDVDGVLESTPLGITAPGLQGTRALRALHAHGYRPLIVSGRSLGEVRERCQNYRAAGGVAEYGAAIYVTAEDRPIELVTRAERRLLDSLRSSMESLPGVVVDRAYDLAVRAYRLDSGGWRRGLREEQVEAALAGVEGTGIRAIRGHAQTDFMADRLTKATGLEALADQLGVETEEPAWLAMAIGDTASDLPMLRLARLAFAPANADAGVREAGITVLKNAFQGGLTEATARLLGHRPGSCPACRDPALPDRSRLLLTLLSPPAQPSLPAKAGWAARALLGLGLQLWNPLARTGRGPAGAGLGGVDSGRSEQRA</sequence>
<proteinExistence type="predicted"/>
<dbReference type="Gene3D" id="3.40.50.1000">
    <property type="entry name" value="HAD superfamily/HAD-like"/>
    <property type="match status" value="1"/>
</dbReference>
<evidence type="ECO:0000313" key="1">
    <source>
        <dbReference type="EMBL" id="MBJ7597767.1"/>
    </source>
</evidence>
<dbReference type="EMBL" id="JAEKNR010000077">
    <property type="protein sequence ID" value="MBJ7597767.1"/>
    <property type="molecule type" value="Genomic_DNA"/>
</dbReference>
<dbReference type="SUPFAM" id="SSF53271">
    <property type="entry name" value="PRTase-like"/>
    <property type="match status" value="1"/>
</dbReference>
<dbReference type="GO" id="GO:0005829">
    <property type="term" value="C:cytosol"/>
    <property type="evidence" value="ECO:0007669"/>
    <property type="project" value="TreeGrafter"/>
</dbReference>
<reference evidence="1" key="1">
    <citation type="submission" date="2020-10" db="EMBL/GenBank/DDBJ databases">
        <title>Ca. Dormibacterota MAGs.</title>
        <authorList>
            <person name="Montgomery K."/>
        </authorList>
    </citation>
    <scope>NUCLEOTIDE SEQUENCE [LARGE SCALE GENOMIC DNA]</scope>
    <source>
        <strain evidence="1">SC8812_S17_10</strain>
    </source>
</reference>
<dbReference type="PANTHER" id="PTHR10000">
    <property type="entry name" value="PHOSPHOSERINE PHOSPHATASE"/>
    <property type="match status" value="1"/>
</dbReference>
<dbReference type="GO" id="GO:0000287">
    <property type="term" value="F:magnesium ion binding"/>
    <property type="evidence" value="ECO:0007669"/>
    <property type="project" value="TreeGrafter"/>
</dbReference>
<feature type="non-terminal residue" evidence="1">
    <location>
        <position position="1"/>
    </location>
</feature>
<keyword evidence="1" id="KW-0378">Hydrolase</keyword>
<dbReference type="Proteomes" id="UP000612893">
    <property type="component" value="Unassembled WGS sequence"/>
</dbReference>
<gene>
    <name evidence="1" type="ORF">JF922_06745</name>
</gene>
<dbReference type="InterPro" id="IPR023214">
    <property type="entry name" value="HAD_sf"/>
</dbReference>
<dbReference type="GO" id="GO:0016791">
    <property type="term" value="F:phosphatase activity"/>
    <property type="evidence" value="ECO:0007669"/>
    <property type="project" value="TreeGrafter"/>
</dbReference>
<dbReference type="AlphaFoldDB" id="A0A934K5L5"/>
<dbReference type="SUPFAM" id="SSF56784">
    <property type="entry name" value="HAD-like"/>
    <property type="match status" value="1"/>
</dbReference>
<accession>A0A934K5L5</accession>
<name>A0A934K5L5_9BACT</name>
<dbReference type="InterPro" id="IPR036412">
    <property type="entry name" value="HAD-like_sf"/>
</dbReference>
<evidence type="ECO:0000313" key="2">
    <source>
        <dbReference type="Proteomes" id="UP000612893"/>
    </source>
</evidence>
<comment type="caution">
    <text evidence="1">The sequence shown here is derived from an EMBL/GenBank/DDBJ whole genome shotgun (WGS) entry which is preliminary data.</text>
</comment>
<dbReference type="Gene3D" id="3.40.50.2020">
    <property type="match status" value="1"/>
</dbReference>
<dbReference type="PANTHER" id="PTHR10000:SF8">
    <property type="entry name" value="HAD SUPERFAMILY HYDROLASE-LIKE, TYPE 3"/>
    <property type="match status" value="1"/>
</dbReference>
<dbReference type="Gene3D" id="3.90.1070.10">
    <property type="match status" value="1"/>
</dbReference>
<dbReference type="RefSeq" id="WP_338200250.1">
    <property type="nucleotide sequence ID" value="NZ_JAEKNR010000077.1"/>
</dbReference>
<keyword evidence="2" id="KW-1185">Reference proteome</keyword>
<dbReference type="InterPro" id="IPR029057">
    <property type="entry name" value="PRTase-like"/>
</dbReference>